<feature type="non-terminal residue" evidence="1">
    <location>
        <position position="37"/>
    </location>
</feature>
<sequence length="37" mass="4111">MVKGLPLLKDTEELCPDCVMSKHHGNSIPKTTSWRAS</sequence>
<dbReference type="Proteomes" id="UP000265520">
    <property type="component" value="Unassembled WGS sequence"/>
</dbReference>
<organism evidence="1 2">
    <name type="scientific">Trifolium medium</name>
    <dbReference type="NCBI Taxonomy" id="97028"/>
    <lineage>
        <taxon>Eukaryota</taxon>
        <taxon>Viridiplantae</taxon>
        <taxon>Streptophyta</taxon>
        <taxon>Embryophyta</taxon>
        <taxon>Tracheophyta</taxon>
        <taxon>Spermatophyta</taxon>
        <taxon>Magnoliopsida</taxon>
        <taxon>eudicotyledons</taxon>
        <taxon>Gunneridae</taxon>
        <taxon>Pentapetalae</taxon>
        <taxon>rosids</taxon>
        <taxon>fabids</taxon>
        <taxon>Fabales</taxon>
        <taxon>Fabaceae</taxon>
        <taxon>Papilionoideae</taxon>
        <taxon>50 kb inversion clade</taxon>
        <taxon>NPAAA clade</taxon>
        <taxon>Hologalegina</taxon>
        <taxon>IRL clade</taxon>
        <taxon>Trifolieae</taxon>
        <taxon>Trifolium</taxon>
    </lineage>
</organism>
<keyword evidence="2" id="KW-1185">Reference proteome</keyword>
<dbReference type="EMBL" id="LXQA011293355">
    <property type="protein sequence ID" value="MCI92186.1"/>
    <property type="molecule type" value="Genomic_DNA"/>
</dbReference>
<protein>
    <submittedName>
        <fullName evidence="1">Uncharacterized protein</fullName>
    </submittedName>
</protein>
<comment type="caution">
    <text evidence="1">The sequence shown here is derived from an EMBL/GenBank/DDBJ whole genome shotgun (WGS) entry which is preliminary data.</text>
</comment>
<name>A0A392VVE6_9FABA</name>
<evidence type="ECO:0000313" key="1">
    <source>
        <dbReference type="EMBL" id="MCI92186.1"/>
    </source>
</evidence>
<evidence type="ECO:0000313" key="2">
    <source>
        <dbReference type="Proteomes" id="UP000265520"/>
    </source>
</evidence>
<reference evidence="1 2" key="1">
    <citation type="journal article" date="2018" name="Front. Plant Sci.">
        <title>Red Clover (Trifolium pratense) and Zigzag Clover (T. medium) - A Picture of Genomic Similarities and Differences.</title>
        <authorList>
            <person name="Dluhosova J."/>
            <person name="Istvanek J."/>
            <person name="Nedelnik J."/>
            <person name="Repkova J."/>
        </authorList>
    </citation>
    <scope>NUCLEOTIDE SEQUENCE [LARGE SCALE GENOMIC DNA]</scope>
    <source>
        <strain evidence="2">cv. 10/8</strain>
        <tissue evidence="1">Leaf</tissue>
    </source>
</reference>
<accession>A0A392VVE6</accession>
<dbReference type="AlphaFoldDB" id="A0A392VVE6"/>
<proteinExistence type="predicted"/>